<organism evidence="1">
    <name type="scientific">Salmonella enterica subsp. enterica serovar Saintpaul</name>
    <dbReference type="NCBI Taxonomy" id="90105"/>
    <lineage>
        <taxon>Bacteria</taxon>
        <taxon>Pseudomonadati</taxon>
        <taxon>Pseudomonadota</taxon>
        <taxon>Gammaproteobacteria</taxon>
        <taxon>Enterobacterales</taxon>
        <taxon>Enterobacteriaceae</taxon>
        <taxon>Salmonella</taxon>
    </lineage>
</organism>
<protein>
    <submittedName>
        <fullName evidence="1">Uncharacterized protein</fullName>
    </submittedName>
</protein>
<comment type="caution">
    <text evidence="1">The sequence shown here is derived from an EMBL/GenBank/DDBJ whole genome shotgun (WGS) entry which is preliminary data.</text>
</comment>
<feature type="non-terminal residue" evidence="1">
    <location>
        <position position="18"/>
    </location>
</feature>
<evidence type="ECO:0000313" key="1">
    <source>
        <dbReference type="EMBL" id="ECB3242877.1"/>
    </source>
</evidence>
<reference evidence="1" key="1">
    <citation type="submission" date="2019-02" db="EMBL/GenBank/DDBJ databases">
        <authorList>
            <person name="Ashton P.M."/>
            <person name="Dallman T."/>
            <person name="Nair S."/>
            <person name="De Pinna E."/>
            <person name="Peters T."/>
            <person name="Grant K."/>
        </authorList>
    </citation>
    <scope>NUCLEOTIDE SEQUENCE</scope>
    <source>
        <strain evidence="1">438006</strain>
    </source>
</reference>
<accession>A0A5X9ILE6</accession>
<dbReference type="AlphaFoldDB" id="A0A5X9ILE6"/>
<proteinExistence type="predicted"/>
<sequence length="18" mass="1961">MSDITANVVVSNPRPIFT</sequence>
<dbReference type="EMBL" id="AAHXFC010000043">
    <property type="protein sequence ID" value="ECB3242877.1"/>
    <property type="molecule type" value="Genomic_DNA"/>
</dbReference>
<name>A0A5X9ILE6_SALET</name>
<gene>
    <name evidence="1" type="ORF">EWF39_23540</name>
</gene>